<dbReference type="RefSeq" id="WP_145350351.1">
    <property type="nucleotide sequence ID" value="NZ_CP036262.1"/>
</dbReference>
<dbReference type="Pfam" id="PF07596">
    <property type="entry name" value="SBP_bac_10"/>
    <property type="match status" value="1"/>
</dbReference>
<dbReference type="PANTHER" id="PTHR30093">
    <property type="entry name" value="GENERAL SECRETION PATHWAY PROTEIN G"/>
    <property type="match status" value="1"/>
</dbReference>
<organism evidence="3 4">
    <name type="scientific">Roseimaritima multifibrata</name>
    <dbReference type="NCBI Taxonomy" id="1930274"/>
    <lineage>
        <taxon>Bacteria</taxon>
        <taxon>Pseudomonadati</taxon>
        <taxon>Planctomycetota</taxon>
        <taxon>Planctomycetia</taxon>
        <taxon>Pirellulales</taxon>
        <taxon>Pirellulaceae</taxon>
        <taxon>Roseimaritima</taxon>
    </lineage>
</organism>
<feature type="domain" description="DUF1559" evidence="2">
    <location>
        <begin position="33"/>
        <end position="299"/>
    </location>
</feature>
<feature type="region of interest" description="Disordered" evidence="1">
    <location>
        <begin position="223"/>
        <end position="248"/>
    </location>
</feature>
<dbReference type="OrthoDB" id="255848at2"/>
<dbReference type="InterPro" id="IPR045584">
    <property type="entry name" value="Pilin-like"/>
</dbReference>
<name>A0A517MB71_9BACT</name>
<dbReference type="KEGG" id="rml:FF011L_08600"/>
<protein>
    <recommendedName>
        <fullName evidence="2">DUF1559 domain-containing protein</fullName>
    </recommendedName>
</protein>
<evidence type="ECO:0000256" key="1">
    <source>
        <dbReference type="SAM" id="MobiDB-lite"/>
    </source>
</evidence>
<evidence type="ECO:0000313" key="4">
    <source>
        <dbReference type="Proteomes" id="UP000320672"/>
    </source>
</evidence>
<dbReference type="InterPro" id="IPR012902">
    <property type="entry name" value="N_methyl_site"/>
</dbReference>
<dbReference type="AlphaFoldDB" id="A0A517MB71"/>
<dbReference type="Pfam" id="PF07963">
    <property type="entry name" value="N_methyl"/>
    <property type="match status" value="1"/>
</dbReference>
<gene>
    <name evidence="3" type="ORF">FF011L_08600</name>
</gene>
<dbReference type="SUPFAM" id="SSF54523">
    <property type="entry name" value="Pili subunits"/>
    <property type="match status" value="1"/>
</dbReference>
<feature type="compositionally biased region" description="Polar residues" evidence="1">
    <location>
        <begin position="223"/>
        <end position="234"/>
    </location>
</feature>
<accession>A0A517MB71</accession>
<evidence type="ECO:0000313" key="3">
    <source>
        <dbReference type="EMBL" id="QDS92124.1"/>
    </source>
</evidence>
<dbReference type="PANTHER" id="PTHR30093:SF2">
    <property type="entry name" value="TYPE II SECRETION SYSTEM PROTEIN H"/>
    <property type="match status" value="1"/>
</dbReference>
<reference evidence="3 4" key="1">
    <citation type="submission" date="2019-02" db="EMBL/GenBank/DDBJ databases">
        <title>Deep-cultivation of Planctomycetes and their phenomic and genomic characterization uncovers novel biology.</title>
        <authorList>
            <person name="Wiegand S."/>
            <person name="Jogler M."/>
            <person name="Boedeker C."/>
            <person name="Pinto D."/>
            <person name="Vollmers J."/>
            <person name="Rivas-Marin E."/>
            <person name="Kohn T."/>
            <person name="Peeters S.H."/>
            <person name="Heuer A."/>
            <person name="Rast P."/>
            <person name="Oberbeckmann S."/>
            <person name="Bunk B."/>
            <person name="Jeske O."/>
            <person name="Meyerdierks A."/>
            <person name="Storesund J.E."/>
            <person name="Kallscheuer N."/>
            <person name="Luecker S."/>
            <person name="Lage O.M."/>
            <person name="Pohl T."/>
            <person name="Merkel B.J."/>
            <person name="Hornburger P."/>
            <person name="Mueller R.-W."/>
            <person name="Bruemmer F."/>
            <person name="Labrenz M."/>
            <person name="Spormann A.M."/>
            <person name="Op den Camp H."/>
            <person name="Overmann J."/>
            <person name="Amann R."/>
            <person name="Jetten M.S.M."/>
            <person name="Mascher T."/>
            <person name="Medema M.H."/>
            <person name="Devos D.P."/>
            <person name="Kaster A.-K."/>
            <person name="Ovreas L."/>
            <person name="Rohde M."/>
            <person name="Galperin M.Y."/>
            <person name="Jogler C."/>
        </authorList>
    </citation>
    <scope>NUCLEOTIDE SEQUENCE [LARGE SCALE GENOMIC DNA]</scope>
    <source>
        <strain evidence="3 4">FF011L</strain>
    </source>
</reference>
<keyword evidence="4" id="KW-1185">Reference proteome</keyword>
<proteinExistence type="predicted"/>
<dbReference type="Proteomes" id="UP000320672">
    <property type="component" value="Chromosome"/>
</dbReference>
<dbReference type="EMBL" id="CP036262">
    <property type="protein sequence ID" value="QDS92124.1"/>
    <property type="molecule type" value="Genomic_DNA"/>
</dbReference>
<dbReference type="NCBIfam" id="TIGR02532">
    <property type="entry name" value="IV_pilin_GFxxxE"/>
    <property type="match status" value="1"/>
</dbReference>
<dbReference type="Gene3D" id="3.30.700.10">
    <property type="entry name" value="Glycoprotein, Type 4 Pilin"/>
    <property type="match status" value="1"/>
</dbReference>
<evidence type="ECO:0000259" key="2">
    <source>
        <dbReference type="Pfam" id="PF07596"/>
    </source>
</evidence>
<sequence length="317" mass="35240">MRRDHSRAFTLVELLVVIAIIGVLIALLLPAVQAIRESARMMQCKNHLKQLGLACHNYESTFNQFPGYAGEQRPELIYFPQNDVDDRLTGANWIIQTMQYLEQRQLAERLNRLQEDPHGLLTQERKEAIQSPVESLHCPSRRSAKAYPLLEKYHDQYGATGARTDYAICGGSGNPPPGSQGINERLVEINDLGAWQMGRRTRAASFIDGMSQTYLIGEKSMDSSAYTTGTSQGDQLPIAGDPRDNDTPSSYLRYAVRSPRRDHSTDCLVCHDFGSAHSAAWNMVMADGSVRSINFSMDLQVHQANASISGGEVVQQP</sequence>
<dbReference type="InterPro" id="IPR011453">
    <property type="entry name" value="DUF1559"/>
</dbReference>